<gene>
    <name evidence="2" type="ORF">SNE33_13575</name>
</gene>
<feature type="non-terminal residue" evidence="2">
    <location>
        <position position="82"/>
    </location>
</feature>
<name>A0ABU7YTH8_9GAMM</name>
<dbReference type="Proteomes" id="UP001334501">
    <property type="component" value="Unassembled WGS sequence"/>
</dbReference>
<accession>A0ABU7YTH8</accession>
<proteinExistence type="predicted"/>
<evidence type="ECO:0000256" key="1">
    <source>
        <dbReference type="SAM" id="SignalP"/>
    </source>
</evidence>
<evidence type="ECO:0000313" key="3">
    <source>
        <dbReference type="Proteomes" id="UP001334501"/>
    </source>
</evidence>
<evidence type="ECO:0000313" key="2">
    <source>
        <dbReference type="EMBL" id="MEG3158866.1"/>
    </source>
</evidence>
<feature type="signal peptide" evidence="1">
    <location>
        <begin position="1"/>
        <end position="26"/>
    </location>
</feature>
<feature type="chain" id="PRO_5046316651" evidence="1">
    <location>
        <begin position="27"/>
        <end position="82"/>
    </location>
</feature>
<keyword evidence="3" id="KW-1185">Reference proteome</keyword>
<comment type="caution">
    <text evidence="2">The sequence shown here is derived from an EMBL/GenBank/DDBJ whole genome shotgun (WGS) entry which is preliminary data.</text>
</comment>
<reference evidence="2 3" key="1">
    <citation type="journal article" date="2017" name="Curr. Microbiol.">
        <title>Lysobacter zhanggongensis sp. nov. Isolated from a Pit Mud.</title>
        <authorList>
            <person name="Zhang X.F."/>
            <person name="Wang H.H."/>
            <person name="Sun X.Y."/>
            <person name="Pan C.M."/>
        </authorList>
    </citation>
    <scope>NUCLEOTIDE SEQUENCE [LARGE SCALE GENOMIC DNA]</scope>
    <source>
        <strain evidence="2 3">ZGLJ7-1</strain>
    </source>
</reference>
<dbReference type="EMBL" id="JAXGFO010000183">
    <property type="protein sequence ID" value="MEG3158866.1"/>
    <property type="molecule type" value="Genomic_DNA"/>
</dbReference>
<dbReference type="InterPro" id="IPR021455">
    <property type="entry name" value="DUF3106"/>
</dbReference>
<organism evidence="2 3">
    <name type="scientific">Lysobacter zhanggongensis</name>
    <dbReference type="NCBI Taxonomy" id="1774951"/>
    <lineage>
        <taxon>Bacteria</taxon>
        <taxon>Pseudomonadati</taxon>
        <taxon>Pseudomonadota</taxon>
        <taxon>Gammaproteobacteria</taxon>
        <taxon>Lysobacterales</taxon>
        <taxon>Lysobacteraceae</taxon>
        <taxon>Lysobacter</taxon>
    </lineage>
</organism>
<dbReference type="RefSeq" id="WP_412700676.1">
    <property type="nucleotide sequence ID" value="NZ_JAXGFO010000183.1"/>
</dbReference>
<protein>
    <submittedName>
        <fullName evidence="2">DUF3106 domain-containing protein</fullName>
    </submittedName>
</protein>
<sequence>MNRVEACLRRMVVAVVLAGLAPAAVATPPVLDDFDDVLPRLQPERRAGLQRHAERWAGWTESERAAFEQRAAEWDALPAAER</sequence>
<dbReference type="Pfam" id="PF11304">
    <property type="entry name" value="DUF3106"/>
    <property type="match status" value="1"/>
</dbReference>
<keyword evidence="1" id="KW-0732">Signal</keyword>